<comment type="caution">
    <text evidence="6">The sequence shown here is derived from an EMBL/GenBank/DDBJ whole genome shotgun (WGS) entry which is preliminary data.</text>
</comment>
<dbReference type="InterPro" id="IPR045851">
    <property type="entry name" value="AMP-bd_C_sf"/>
</dbReference>
<dbReference type="PANTHER" id="PTHR45527">
    <property type="entry name" value="NONRIBOSOMAL PEPTIDE SYNTHETASE"/>
    <property type="match status" value="1"/>
</dbReference>
<dbReference type="PANTHER" id="PTHR45527:SF1">
    <property type="entry name" value="FATTY ACID SYNTHASE"/>
    <property type="match status" value="1"/>
</dbReference>
<dbReference type="InterPro" id="IPR001242">
    <property type="entry name" value="Condensation_dom"/>
</dbReference>
<dbReference type="InterPro" id="IPR006162">
    <property type="entry name" value="Ppantetheine_attach_site"/>
</dbReference>
<protein>
    <submittedName>
        <fullName evidence="6">Amino acid adenylation domain-containing protein</fullName>
    </submittedName>
</protein>
<gene>
    <name evidence="6" type="ORF">POL68_19475</name>
</gene>
<dbReference type="SUPFAM" id="SSF47336">
    <property type="entry name" value="ACP-like"/>
    <property type="match status" value="2"/>
</dbReference>
<dbReference type="RefSeq" id="WP_272140324.1">
    <property type="nucleotide sequence ID" value="NZ_JAQNDM010000002.1"/>
</dbReference>
<keyword evidence="3" id="KW-0597">Phosphoprotein</keyword>
<dbReference type="Pfam" id="PF13193">
    <property type="entry name" value="AMP-binding_C"/>
    <property type="match status" value="2"/>
</dbReference>
<comment type="cofactor">
    <cofactor evidence="1">
        <name>pantetheine 4'-phosphate</name>
        <dbReference type="ChEBI" id="CHEBI:47942"/>
    </cofactor>
</comment>
<dbReference type="Gene3D" id="1.10.1200.10">
    <property type="entry name" value="ACP-like"/>
    <property type="match status" value="1"/>
</dbReference>
<dbReference type="SUPFAM" id="SSF56801">
    <property type="entry name" value="Acetyl-CoA synthetase-like"/>
    <property type="match status" value="2"/>
</dbReference>
<evidence type="ECO:0000256" key="2">
    <source>
        <dbReference type="ARBA" id="ARBA00022450"/>
    </source>
</evidence>
<dbReference type="Gene3D" id="2.30.38.10">
    <property type="entry name" value="Luciferase, Domain 3"/>
    <property type="match status" value="1"/>
</dbReference>
<feature type="domain" description="Carrier" evidence="5">
    <location>
        <begin position="1002"/>
        <end position="1077"/>
    </location>
</feature>
<dbReference type="InterPro" id="IPR029058">
    <property type="entry name" value="AB_hydrolase_fold"/>
</dbReference>
<dbReference type="Gene3D" id="3.30.300.30">
    <property type="match status" value="2"/>
</dbReference>
<dbReference type="InterPro" id="IPR020845">
    <property type="entry name" value="AMP-binding_CS"/>
</dbReference>
<dbReference type="InterPro" id="IPR025110">
    <property type="entry name" value="AMP-bd_C"/>
</dbReference>
<dbReference type="Pfam" id="PF00668">
    <property type="entry name" value="Condensation"/>
    <property type="match status" value="2"/>
</dbReference>
<evidence type="ECO:0000256" key="3">
    <source>
        <dbReference type="ARBA" id="ARBA00022553"/>
    </source>
</evidence>
<dbReference type="CDD" id="cd19531">
    <property type="entry name" value="LCL_NRPS-like"/>
    <property type="match status" value="2"/>
</dbReference>
<evidence type="ECO:0000256" key="1">
    <source>
        <dbReference type="ARBA" id="ARBA00001957"/>
    </source>
</evidence>
<feature type="region of interest" description="Disordered" evidence="4">
    <location>
        <begin position="2140"/>
        <end position="2182"/>
    </location>
</feature>
<dbReference type="CDD" id="cd05930">
    <property type="entry name" value="A_NRPS"/>
    <property type="match status" value="2"/>
</dbReference>
<dbReference type="SUPFAM" id="SSF52777">
    <property type="entry name" value="CoA-dependent acyltransferases"/>
    <property type="match status" value="4"/>
</dbReference>
<feature type="region of interest" description="Disordered" evidence="4">
    <location>
        <begin position="1076"/>
        <end position="1097"/>
    </location>
</feature>
<dbReference type="Pfam" id="PF00550">
    <property type="entry name" value="PP-binding"/>
    <property type="match status" value="2"/>
</dbReference>
<feature type="compositionally biased region" description="Basic and acidic residues" evidence="4">
    <location>
        <begin position="2145"/>
        <end position="2167"/>
    </location>
</feature>
<dbReference type="NCBIfam" id="TIGR01733">
    <property type="entry name" value="AA-adenyl-dom"/>
    <property type="match status" value="2"/>
</dbReference>
<keyword evidence="2" id="KW-0596">Phosphopantetheine</keyword>
<evidence type="ECO:0000313" key="7">
    <source>
        <dbReference type="Proteomes" id="UP001221838"/>
    </source>
</evidence>
<dbReference type="Gene3D" id="3.40.50.12780">
    <property type="entry name" value="N-terminal domain of ligase-like"/>
    <property type="match status" value="1"/>
</dbReference>
<organism evidence="6 7">
    <name type="scientific">Stigmatella ashevillensis</name>
    <dbReference type="NCBI Taxonomy" id="2995309"/>
    <lineage>
        <taxon>Bacteria</taxon>
        <taxon>Pseudomonadati</taxon>
        <taxon>Myxococcota</taxon>
        <taxon>Myxococcia</taxon>
        <taxon>Myxococcales</taxon>
        <taxon>Cystobacterineae</taxon>
        <taxon>Archangiaceae</taxon>
        <taxon>Stigmatella</taxon>
    </lineage>
</organism>
<dbReference type="InterPro" id="IPR009081">
    <property type="entry name" value="PP-bd_ACP"/>
</dbReference>
<evidence type="ECO:0000313" key="6">
    <source>
        <dbReference type="EMBL" id="MDC0710666.1"/>
    </source>
</evidence>
<evidence type="ECO:0000256" key="4">
    <source>
        <dbReference type="SAM" id="MobiDB-lite"/>
    </source>
</evidence>
<dbReference type="EMBL" id="JAQNDM010000002">
    <property type="protein sequence ID" value="MDC0710666.1"/>
    <property type="molecule type" value="Genomic_DNA"/>
</dbReference>
<feature type="domain" description="Carrier" evidence="5">
    <location>
        <begin position="2065"/>
        <end position="2140"/>
    </location>
</feature>
<reference evidence="6 7" key="1">
    <citation type="submission" date="2022-11" db="EMBL/GenBank/DDBJ databases">
        <title>Minimal conservation of predation-associated metabolite biosynthetic gene clusters underscores biosynthetic potential of Myxococcota including descriptions for ten novel species: Archangium lansinium sp. nov., Myxococcus landrumus sp. nov., Nannocystis bai.</title>
        <authorList>
            <person name="Ahearne A."/>
            <person name="Stevens C."/>
            <person name="Dowd S."/>
        </authorList>
    </citation>
    <scope>NUCLEOTIDE SEQUENCE [LARGE SCALE GENOMIC DNA]</scope>
    <source>
        <strain evidence="6 7">NCWAL01</strain>
    </source>
</reference>
<dbReference type="PROSITE" id="PS00012">
    <property type="entry name" value="PHOSPHOPANTETHEINE"/>
    <property type="match status" value="1"/>
</dbReference>
<feature type="compositionally biased region" description="Pro residues" evidence="4">
    <location>
        <begin position="1082"/>
        <end position="1097"/>
    </location>
</feature>
<dbReference type="Gene3D" id="3.30.559.30">
    <property type="entry name" value="Nonribosomal peptide synthetase, condensation domain"/>
    <property type="match status" value="2"/>
</dbReference>
<dbReference type="InterPro" id="IPR020806">
    <property type="entry name" value="PKS_PP-bd"/>
</dbReference>
<proteinExistence type="predicted"/>
<dbReference type="Proteomes" id="UP001221838">
    <property type="component" value="Unassembled WGS sequence"/>
</dbReference>
<dbReference type="Gene3D" id="3.40.50.1820">
    <property type="entry name" value="alpha/beta hydrolase"/>
    <property type="match status" value="1"/>
</dbReference>
<dbReference type="Pfam" id="PF00501">
    <property type="entry name" value="AMP-binding"/>
    <property type="match status" value="2"/>
</dbReference>
<dbReference type="SMART" id="SM00823">
    <property type="entry name" value="PKS_PP"/>
    <property type="match status" value="2"/>
</dbReference>
<dbReference type="InterPro" id="IPR023213">
    <property type="entry name" value="CAT-like_dom_sf"/>
</dbReference>
<dbReference type="NCBIfam" id="NF003417">
    <property type="entry name" value="PRK04813.1"/>
    <property type="match status" value="2"/>
</dbReference>
<dbReference type="Gene3D" id="3.30.559.10">
    <property type="entry name" value="Chloramphenicol acetyltransferase-like domain"/>
    <property type="match status" value="2"/>
</dbReference>
<evidence type="ECO:0000259" key="5">
    <source>
        <dbReference type="PROSITE" id="PS50075"/>
    </source>
</evidence>
<dbReference type="InterPro" id="IPR010071">
    <property type="entry name" value="AA_adenyl_dom"/>
</dbReference>
<dbReference type="InterPro" id="IPR036736">
    <property type="entry name" value="ACP-like_sf"/>
</dbReference>
<name>A0ABT5DAJ3_9BACT</name>
<dbReference type="PROSITE" id="PS50075">
    <property type="entry name" value="CARRIER"/>
    <property type="match status" value="2"/>
</dbReference>
<sequence>MSEDPRSKLSPAKLALLRAMQRGQLAEMQAPLPTPALEARPQLSSTQERLLFFEQLHPGTSVQNLWSFWCLTGPLEVAAIQRAVEALAQRHDALRMCFAFEDGHPTLVVDPAPRLKVAVVELASRPMHEELLRLARERAEAPFELTRGPLARVILWQTRAQEHWLLLVAHHTVFDGWSLGLFLQELSAYYRAYTAGQLPPAESKLSYVEAVHRQRTALPPEALKRQLSYWREQLGGEWSALQLPGQRTAGRSFAGALYRFEVPATLASEVKALGRAENTTAFAVLLTAFFAVLHRFSGETELVVGTPVSGRLHPGLEQVVGPFINTLALRTDVSGNPSFRELLLRVRERLAGALAHREIPFQQVVEALPRVRTAGQQPPFQAMFIFHNQPSAAFSAEGLEVSRVELDATTSQFSLCLELEDAPGGMRAVFQYGTDILEASLVARMAAGFQRLLTSAVAAPRRRILELPLLSEAERQQQLIEWNATSSPVPASDVAQEFEDQARATPHAVALRFGHEALTYRELDARASTLAAQLARLGAGPEHIVALCLHRSVEMVVGMLATLKAGAAYLPLDPTYPPARLSFMLEDSRATVLLTENALKPLLAQASLPVLLLDAQDPFDSGMPMRSAPGIPAESLAYLIYTSGSTGTPKAVMVTRRNLAAFLPAMDSCLRREGPGVWLAVTTIAFDIAGLELLWSLTRGFTVVLAPEQNGRARRPGIPHAPLPELLLNHGVTHLQCTPSLASLLLEDAKTAHALGGLRTLVLGGEALPPALVAQLRQWTQARILNAYGPTETTIWSSTHEVTAAEEPVSIGQPIANTELYVLDAALTPVPIGAVGELYIGGAGVTRGYATRPELTAERFVPEPFSGRIGARMYRTGDRARYRPDGRVDFLGRVDHQAKLRGFRIELGEVESVVGQHPGVRQAAVLVREDTPGAQRLVAYYAPTGEPPSADELRAFIRERLPEHMVPSVWMCLEELPLTDNGKVNRRALPVPQVPDEAASEPLATSTEEVVARIWAEVLHLPRVHRTSSFFELGGHSLLAARTLVRLREALAVDVPLSLLFEKPVLGELAAALQVAGKTSSPPAPRRLPPDTRPVPSPGQEQLWFLDQLEPDSPLYNHDVMIRLAGPLDEKALQRALQEIVHRHEVLRTLFTRDEDQVRPVVRADMEVSLEREDFSLVPEDERPRALERAAVLQARRPFSLAHGPLLRFTLFRLAAHEHVLLLVIHHIIWDGWSAGVLAHELGALYEEFAASRPSPLPALPLQYTDYAAWHRQVFSGKRLEAEQAFWRHELPEAPRLELPTDSRRPPKQRLEGAIERIQLPRPLVASLEALGQREGATLFMTLLAAFQTFLHRLTGQEDIRVGAPVANRGLPELEGLLGYFVNTLVFRGELGGDPTFLELLQRVRQTALRVYAHQETPFARVVEALRPERDLSTSPLFQVMLILQNAPVGELRMGSLQVERLEVPVTTARFDLTLMLEPTPEGLSGWINYDTALFEARTIRRWVGQLQVLLEAVVTRPASRLSELPLLSAQEMERLLAPVSETESTSGDLCLHELFERHAQQTPDALAVCFEDRSWTYAQLEARANLLTHAMIERGVASGTRVALLLETGFEQVAAGLAVLKAGGAMVYLDVLHPEGRLEQILDDVEPAGLLSTPSALAAHPALAARVPWVLDVTQVTGPVGAAGTHGRARPEDAAYLVYTSGSTGRPKGIEQSHRSFRQFLEWQSAEFGMAAQKRIAIWSPITYDACYCELLGALCFGATAVLAPLEVRVSPTAMKDWLRRERIHLLQTVPSFATRLLESLEPSAAGAAFPELQYVLLSGEPLPVPFARAWLERLGPQPALINLYGPTETVLATHYAVREVAAHARSIPVGEAIGGRQILLLDANQRPTPPGAKGEVYIRSRYLTRGYFRREEETRKVFLSNPLTGRDDDPVYRTGDFARLSADGTLEFFGRSDHLVKIRGNRVELGEVETVLARHEAVVECAVVLRLAEKTEEPRLVAYVVATRALPVGELREYLSRQLPAFMVPSFFVPLEKLPRTSTHKIDRSALPAPALPRPGQEAGWVDPSAGYERRIAEIWQEVLGLERVGAHDNFFDLGGHSLLLVQVQGRLERALGQPVPLVTLLQHPTVSALARWCTQAPPPPRVEQHQSQAEHRRAAMKRLMERRASPPSKGKTGNDNDGH</sequence>
<keyword evidence="7" id="KW-1185">Reference proteome</keyword>
<accession>A0ABT5DAJ3</accession>
<dbReference type="Gene3D" id="3.40.50.980">
    <property type="match status" value="2"/>
</dbReference>
<dbReference type="PROSITE" id="PS00455">
    <property type="entry name" value="AMP_BINDING"/>
    <property type="match status" value="2"/>
</dbReference>
<dbReference type="InterPro" id="IPR000873">
    <property type="entry name" value="AMP-dep_synth/lig_dom"/>
</dbReference>
<dbReference type="InterPro" id="IPR042099">
    <property type="entry name" value="ANL_N_sf"/>
</dbReference>